<dbReference type="RefSeq" id="XP_008613755.1">
    <property type="nucleotide sequence ID" value="XM_008615533.1"/>
</dbReference>
<dbReference type="EMBL" id="JH767161">
    <property type="protein sequence ID" value="EQC33069.1"/>
    <property type="molecule type" value="Genomic_DNA"/>
</dbReference>
<protein>
    <submittedName>
        <fullName evidence="2">Uncharacterized protein</fullName>
    </submittedName>
</protein>
<sequence>MDKDEGDWILLDTVLAADWLVYKGAQLPTTRMARSNHDQRCKVCRFDDHSMSRVYTDCRNRPCMEANGYCEARYLYLVCNETRTVDVYRMGNHTARGTPDDREAGPDALMHPSPRMTPVVRALFVEMASADPARRPIDIYRELEERRLEFNNILPRLQSVQSLVSRLRKAMTSDSDRPAAVDDRRRRRARRLPQRPTAPANEARPCTCAIKEYRPPVVVSTMCETPRTFNSPVLL</sequence>
<feature type="compositionally biased region" description="Basic and acidic residues" evidence="1">
    <location>
        <begin position="174"/>
        <end position="184"/>
    </location>
</feature>
<organism evidence="2 3">
    <name type="scientific">Saprolegnia diclina (strain VS20)</name>
    <dbReference type="NCBI Taxonomy" id="1156394"/>
    <lineage>
        <taxon>Eukaryota</taxon>
        <taxon>Sar</taxon>
        <taxon>Stramenopiles</taxon>
        <taxon>Oomycota</taxon>
        <taxon>Saprolegniomycetes</taxon>
        <taxon>Saprolegniales</taxon>
        <taxon>Saprolegniaceae</taxon>
        <taxon>Saprolegnia</taxon>
    </lineage>
</organism>
<dbReference type="Proteomes" id="UP000030762">
    <property type="component" value="Unassembled WGS sequence"/>
</dbReference>
<dbReference type="GeneID" id="19950315"/>
<feature type="region of interest" description="Disordered" evidence="1">
    <location>
        <begin position="168"/>
        <end position="203"/>
    </location>
</feature>
<dbReference type="InParanoid" id="T0Q5F3"/>
<accession>T0Q5F3</accession>
<dbReference type="AlphaFoldDB" id="T0Q5F3"/>
<keyword evidence="3" id="KW-1185">Reference proteome</keyword>
<evidence type="ECO:0000313" key="3">
    <source>
        <dbReference type="Proteomes" id="UP000030762"/>
    </source>
</evidence>
<proteinExistence type="predicted"/>
<evidence type="ECO:0000313" key="2">
    <source>
        <dbReference type="EMBL" id="EQC33069.1"/>
    </source>
</evidence>
<dbReference type="VEuPathDB" id="FungiDB:SDRG_09588"/>
<gene>
    <name evidence="2" type="ORF">SDRG_09588</name>
</gene>
<evidence type="ECO:0000256" key="1">
    <source>
        <dbReference type="SAM" id="MobiDB-lite"/>
    </source>
</evidence>
<reference evidence="2 3" key="1">
    <citation type="submission" date="2012-04" db="EMBL/GenBank/DDBJ databases">
        <title>The Genome Sequence of Saprolegnia declina VS20.</title>
        <authorList>
            <consortium name="The Broad Institute Genome Sequencing Platform"/>
            <person name="Russ C."/>
            <person name="Nusbaum C."/>
            <person name="Tyler B."/>
            <person name="van West P."/>
            <person name="Dieguez-Uribeondo J."/>
            <person name="de Bruijn I."/>
            <person name="Tripathy S."/>
            <person name="Jiang R."/>
            <person name="Young S.K."/>
            <person name="Zeng Q."/>
            <person name="Gargeya S."/>
            <person name="Fitzgerald M."/>
            <person name="Haas B."/>
            <person name="Abouelleil A."/>
            <person name="Alvarado L."/>
            <person name="Arachchi H.M."/>
            <person name="Berlin A."/>
            <person name="Chapman S.B."/>
            <person name="Goldberg J."/>
            <person name="Griggs A."/>
            <person name="Gujja S."/>
            <person name="Hansen M."/>
            <person name="Howarth C."/>
            <person name="Imamovic A."/>
            <person name="Larimer J."/>
            <person name="McCowen C."/>
            <person name="Montmayeur A."/>
            <person name="Murphy C."/>
            <person name="Neiman D."/>
            <person name="Pearson M."/>
            <person name="Priest M."/>
            <person name="Roberts A."/>
            <person name="Saif S."/>
            <person name="Shea T."/>
            <person name="Sisk P."/>
            <person name="Sykes S."/>
            <person name="Wortman J."/>
            <person name="Nusbaum C."/>
            <person name="Birren B."/>
        </authorList>
    </citation>
    <scope>NUCLEOTIDE SEQUENCE [LARGE SCALE GENOMIC DNA]</scope>
    <source>
        <strain evidence="2 3">VS20</strain>
    </source>
</reference>
<name>T0Q5F3_SAPDV</name>